<dbReference type="EMBL" id="DS113740">
    <property type="protein sequence ID" value="EAX96865.1"/>
    <property type="molecule type" value="Genomic_DNA"/>
</dbReference>
<protein>
    <submittedName>
        <fullName evidence="2">Uncharacterized protein</fullName>
    </submittedName>
</protein>
<dbReference type="OrthoDB" id="10265278at2759"/>
<feature type="compositionally biased region" description="Acidic residues" evidence="1">
    <location>
        <begin position="157"/>
        <end position="170"/>
    </location>
</feature>
<accession>A2FDY6</accession>
<dbReference type="KEGG" id="tva:4754642"/>
<feature type="region of interest" description="Disordered" evidence="1">
    <location>
        <begin position="80"/>
        <end position="170"/>
    </location>
</feature>
<proteinExistence type="predicted"/>
<dbReference type="RefSeq" id="XP_001309795.1">
    <property type="nucleotide sequence ID" value="XM_001309794.1"/>
</dbReference>
<reference evidence="2" key="2">
    <citation type="journal article" date="2007" name="Science">
        <title>Draft genome sequence of the sexually transmitted pathogen Trichomonas vaginalis.</title>
        <authorList>
            <person name="Carlton J.M."/>
            <person name="Hirt R.P."/>
            <person name="Silva J.C."/>
            <person name="Delcher A.L."/>
            <person name="Schatz M."/>
            <person name="Zhao Q."/>
            <person name="Wortman J.R."/>
            <person name="Bidwell S.L."/>
            <person name="Alsmark U.C.M."/>
            <person name="Besteiro S."/>
            <person name="Sicheritz-Ponten T."/>
            <person name="Noel C.J."/>
            <person name="Dacks J.B."/>
            <person name="Foster P.G."/>
            <person name="Simillion C."/>
            <person name="Van de Peer Y."/>
            <person name="Miranda-Saavedra D."/>
            <person name="Barton G.J."/>
            <person name="Westrop G.D."/>
            <person name="Mueller S."/>
            <person name="Dessi D."/>
            <person name="Fiori P.L."/>
            <person name="Ren Q."/>
            <person name="Paulsen I."/>
            <person name="Zhang H."/>
            <person name="Bastida-Corcuera F.D."/>
            <person name="Simoes-Barbosa A."/>
            <person name="Brown M.T."/>
            <person name="Hayes R.D."/>
            <person name="Mukherjee M."/>
            <person name="Okumura C.Y."/>
            <person name="Schneider R."/>
            <person name="Smith A.J."/>
            <person name="Vanacova S."/>
            <person name="Villalvazo M."/>
            <person name="Haas B.J."/>
            <person name="Pertea M."/>
            <person name="Feldblyum T.V."/>
            <person name="Utterback T.R."/>
            <person name="Shu C.L."/>
            <person name="Osoegawa K."/>
            <person name="de Jong P.J."/>
            <person name="Hrdy I."/>
            <person name="Horvathova L."/>
            <person name="Zubacova Z."/>
            <person name="Dolezal P."/>
            <person name="Malik S.B."/>
            <person name="Logsdon J.M. Jr."/>
            <person name="Henze K."/>
            <person name="Gupta A."/>
            <person name="Wang C.C."/>
            <person name="Dunne R.L."/>
            <person name="Upcroft J.A."/>
            <person name="Upcroft P."/>
            <person name="White O."/>
            <person name="Salzberg S.L."/>
            <person name="Tang P."/>
            <person name="Chiu C.-H."/>
            <person name="Lee Y.-S."/>
            <person name="Embley T.M."/>
            <person name="Coombs G.H."/>
            <person name="Mottram J.C."/>
            <person name="Tachezy J."/>
            <person name="Fraser-Liggett C.M."/>
            <person name="Johnson P.J."/>
        </authorList>
    </citation>
    <scope>NUCLEOTIDE SEQUENCE [LARGE SCALE GENOMIC DNA]</scope>
    <source>
        <strain evidence="2">G3</strain>
    </source>
</reference>
<dbReference type="InterPro" id="IPR016197">
    <property type="entry name" value="Chromo-like_dom_sf"/>
</dbReference>
<sequence length="170" mass="20125">MTEPQFERVEDHQFKEGEEIYMIDPNGFDIYKAQIVKIEGTQYKIHYPEYPEDDETVENTDRILALSRINTRIFNNQEAARASKLGQNSEEENYYDEDDADNDDEDQEPDFKPNGQMPIERAQKKKRGRKSHKGRVGARPENARSNPPRVSRKSYQEEEYDDDENDEDWK</sequence>
<gene>
    <name evidence="2" type="ORF">TVAG_390720</name>
</gene>
<dbReference type="Proteomes" id="UP000001542">
    <property type="component" value="Unassembled WGS sequence"/>
</dbReference>
<dbReference type="VEuPathDB" id="TrichDB:TVAG_390720"/>
<organism evidence="2 3">
    <name type="scientific">Trichomonas vaginalis (strain ATCC PRA-98 / G3)</name>
    <dbReference type="NCBI Taxonomy" id="412133"/>
    <lineage>
        <taxon>Eukaryota</taxon>
        <taxon>Metamonada</taxon>
        <taxon>Parabasalia</taxon>
        <taxon>Trichomonadida</taxon>
        <taxon>Trichomonadidae</taxon>
        <taxon>Trichomonas</taxon>
    </lineage>
</organism>
<feature type="compositionally biased region" description="Acidic residues" evidence="1">
    <location>
        <begin position="89"/>
        <end position="108"/>
    </location>
</feature>
<reference evidence="2" key="1">
    <citation type="submission" date="2006-10" db="EMBL/GenBank/DDBJ databases">
        <authorList>
            <person name="Amadeo P."/>
            <person name="Zhao Q."/>
            <person name="Wortman J."/>
            <person name="Fraser-Liggett C."/>
            <person name="Carlton J."/>
        </authorList>
    </citation>
    <scope>NUCLEOTIDE SEQUENCE</scope>
    <source>
        <strain evidence="2">G3</strain>
    </source>
</reference>
<evidence type="ECO:0000256" key="1">
    <source>
        <dbReference type="SAM" id="MobiDB-lite"/>
    </source>
</evidence>
<evidence type="ECO:0000313" key="3">
    <source>
        <dbReference type="Proteomes" id="UP000001542"/>
    </source>
</evidence>
<keyword evidence="3" id="KW-1185">Reference proteome</keyword>
<dbReference type="InParanoid" id="A2FDY6"/>
<dbReference type="SMR" id="A2FDY6"/>
<feature type="compositionally biased region" description="Basic residues" evidence="1">
    <location>
        <begin position="123"/>
        <end position="136"/>
    </location>
</feature>
<dbReference type="VEuPathDB" id="TrichDB:TVAGG3_0402180"/>
<evidence type="ECO:0000313" key="2">
    <source>
        <dbReference type="EMBL" id="EAX96865.1"/>
    </source>
</evidence>
<name>A2FDY6_TRIV3</name>
<dbReference type="Gene3D" id="2.30.30.140">
    <property type="match status" value="1"/>
</dbReference>
<dbReference type="SUPFAM" id="SSF54160">
    <property type="entry name" value="Chromo domain-like"/>
    <property type="match status" value="1"/>
</dbReference>
<dbReference type="AlphaFoldDB" id="A2FDY6"/>